<dbReference type="InterPro" id="IPR026444">
    <property type="entry name" value="Secre_tail"/>
</dbReference>
<dbReference type="GO" id="GO:0008237">
    <property type="term" value="F:metallopeptidase activity"/>
    <property type="evidence" value="ECO:0007669"/>
    <property type="project" value="InterPro"/>
</dbReference>
<dbReference type="EMBL" id="PYGD01000016">
    <property type="protein sequence ID" value="PSK88006.1"/>
    <property type="molecule type" value="Genomic_DNA"/>
</dbReference>
<protein>
    <submittedName>
        <fullName evidence="3">Putative secreted protein (Por secretion system target)</fullName>
    </submittedName>
</protein>
<evidence type="ECO:0000313" key="4">
    <source>
        <dbReference type="Proteomes" id="UP000240572"/>
    </source>
</evidence>
<evidence type="ECO:0000313" key="3">
    <source>
        <dbReference type="EMBL" id="PSK88006.1"/>
    </source>
</evidence>
<dbReference type="SUPFAM" id="SSF55486">
    <property type="entry name" value="Metalloproteases ('zincins'), catalytic domain"/>
    <property type="match status" value="1"/>
</dbReference>
<dbReference type="Pfam" id="PF13583">
    <property type="entry name" value="Reprolysin_4"/>
    <property type="match status" value="1"/>
</dbReference>
<reference evidence="3 4" key="1">
    <citation type="submission" date="2018-03" db="EMBL/GenBank/DDBJ databases">
        <title>Genomic Encyclopedia of Type Strains, Phase III (KMG-III): the genomes of soil and plant-associated and newly described type strains.</title>
        <authorList>
            <person name="Whitman W."/>
        </authorList>
    </citation>
    <scope>NUCLEOTIDE SEQUENCE [LARGE SCALE GENOMIC DNA]</scope>
    <source>
        <strain evidence="3 4">CGMCC 1.12700</strain>
    </source>
</reference>
<sequence>MKRKSLAIAWALALPLLSVRSYAADFWKPFEGTVAPSKGEQILKPDHYKLQTLNQTAVFTFLSGLSDKPEQAGVLALPTPEGKTQQFLVWKTPVMEAGLQARYPGIQTFTARAADNPAVTAKIDYTLNGFHAMVFDKGATYMIDPYSNTADGYYTVYYKQDYRRPLEKLMPCAVGGDELKDAQGVGPTTIDGTLPPLLPKSHGNTRKKYRLAVSCTGEYAQAVGGATPTKVSVLSAMVTTMNRVNGIYEREAAVTMEMIGNNDTLIFLNPTSDPFNNNDLGDLLDENQVVVDQRIGTANYDIGHVFSTSPDGGLASLGCVCRTGGKARGGTGSPNPVGDAYDVDYVAHEMGHQFGANHTFNFCSGNENQTTAYEPGGGTTIMAYAGICGFVNNVQNNSDAYFHNKSLDEMSSFITTGFFGGGGPTCGVGTANYTPPVLPAIQATYTIPYKTPFELQAPQATIGQSDTMEYCWEQWDLGNYRQSENRSDTFQTGPSFRSFFPDTSRVRIFPRINYVLTNTIAYKGERLPAAARTLKFKVSARSIVNGWGAFSLADDVVTATVINTGTPFRVTAPNTNTTLTANTNTTITWDVAQTDAAPINTPNVDIFLSTDGGYTFPYTLATGVPNTGSASILIPGHNSTTARIKVKGAGNIFFDISDQNFTITGGTSLADITLEQGLSLYPNPASNEVTVKHAGTGKLNLVLYNAVGQKVWQAAMDNEIVIPVQNLARGMYYLQCHDDRQGGTATKRISLK</sequence>
<organism evidence="3 4">
    <name type="scientific">Taibaiella chishuiensis</name>
    <dbReference type="NCBI Taxonomy" id="1434707"/>
    <lineage>
        <taxon>Bacteria</taxon>
        <taxon>Pseudomonadati</taxon>
        <taxon>Bacteroidota</taxon>
        <taxon>Chitinophagia</taxon>
        <taxon>Chitinophagales</taxon>
        <taxon>Chitinophagaceae</taxon>
        <taxon>Taibaiella</taxon>
    </lineage>
</organism>
<keyword evidence="1" id="KW-0732">Signal</keyword>
<dbReference type="AlphaFoldDB" id="A0A2P8CSR7"/>
<dbReference type="Pfam" id="PF18962">
    <property type="entry name" value="Por_Secre_tail"/>
    <property type="match status" value="1"/>
</dbReference>
<accession>A0A2P8CSR7</accession>
<keyword evidence="4" id="KW-1185">Reference proteome</keyword>
<name>A0A2P8CSR7_9BACT</name>
<dbReference type="RefSeq" id="WP_181358609.1">
    <property type="nucleotide sequence ID" value="NZ_PYGD01000016.1"/>
</dbReference>
<dbReference type="NCBIfam" id="TIGR04183">
    <property type="entry name" value="Por_Secre_tail"/>
    <property type="match status" value="1"/>
</dbReference>
<feature type="domain" description="Secretion system C-terminal sorting" evidence="2">
    <location>
        <begin position="680"/>
        <end position="743"/>
    </location>
</feature>
<feature type="chain" id="PRO_5015135938" evidence="1">
    <location>
        <begin position="24"/>
        <end position="752"/>
    </location>
</feature>
<comment type="caution">
    <text evidence="3">The sequence shown here is derived from an EMBL/GenBank/DDBJ whole genome shotgun (WGS) entry which is preliminary data.</text>
</comment>
<evidence type="ECO:0000256" key="1">
    <source>
        <dbReference type="SAM" id="SignalP"/>
    </source>
</evidence>
<dbReference type="Gene3D" id="3.40.390.10">
    <property type="entry name" value="Collagenase (Catalytic Domain)"/>
    <property type="match status" value="1"/>
</dbReference>
<dbReference type="Proteomes" id="UP000240572">
    <property type="component" value="Unassembled WGS sequence"/>
</dbReference>
<dbReference type="InterPro" id="IPR024079">
    <property type="entry name" value="MetalloPept_cat_dom_sf"/>
</dbReference>
<proteinExistence type="predicted"/>
<evidence type="ECO:0000259" key="2">
    <source>
        <dbReference type="Pfam" id="PF18962"/>
    </source>
</evidence>
<gene>
    <name evidence="3" type="ORF">B0I18_11637</name>
</gene>
<feature type="signal peptide" evidence="1">
    <location>
        <begin position="1"/>
        <end position="23"/>
    </location>
</feature>